<feature type="region of interest" description="Disordered" evidence="1">
    <location>
        <begin position="30"/>
        <end position="53"/>
    </location>
</feature>
<sequence>MKKIIITFIAAILLSACSVKIPFINEKPEEKAEKNPQLAEQNEQTKENYGSNISEERSPFELEAAYFNDIKEVNGVKEIVNADNILALVNKEFALPGTYIPEDLVRPDVPFSFGDQDIEKSYLRKDAAKALENMFSIAKQEGIDLFAVSGYRSYKRQEAIFNNEIGKVGKDKALEAVANPGNSEHQTGLAMDISSESVQYLLTEEYGETKEGKWLKENAHRFGFILRYPKEKEDITGYQYEPWHFRYVGEKNAQIIFKNNWTLEEFFEEVHKI</sequence>
<dbReference type="InterPro" id="IPR009045">
    <property type="entry name" value="Zn_M74/Hedgehog-like"/>
</dbReference>
<comment type="caution">
    <text evidence="3">The sequence shown here is derived from an EMBL/GenBank/DDBJ whole genome shotgun (WGS) entry which is preliminary data.</text>
</comment>
<gene>
    <name evidence="3" type="ORF">KHA97_04950</name>
</gene>
<dbReference type="InterPro" id="IPR058193">
    <property type="entry name" value="VanY/YodJ_core_dom"/>
</dbReference>
<dbReference type="GO" id="GO:0004180">
    <property type="term" value="F:carboxypeptidase activity"/>
    <property type="evidence" value="ECO:0007669"/>
    <property type="project" value="UniProtKB-KW"/>
</dbReference>
<proteinExistence type="predicted"/>
<organism evidence="3 4">
    <name type="scientific">Lederbergia citri</name>
    <dbReference type="NCBI Taxonomy" id="2833580"/>
    <lineage>
        <taxon>Bacteria</taxon>
        <taxon>Bacillati</taxon>
        <taxon>Bacillota</taxon>
        <taxon>Bacilli</taxon>
        <taxon>Bacillales</taxon>
        <taxon>Bacillaceae</taxon>
        <taxon>Lederbergia</taxon>
    </lineage>
</organism>
<dbReference type="EMBL" id="JAGYPG010000001">
    <property type="protein sequence ID" value="MBS4194417.1"/>
    <property type="molecule type" value="Genomic_DNA"/>
</dbReference>
<evidence type="ECO:0000256" key="1">
    <source>
        <dbReference type="SAM" id="MobiDB-lite"/>
    </source>
</evidence>
<keyword evidence="3" id="KW-0645">Protease</keyword>
<dbReference type="Gene3D" id="3.30.1380.10">
    <property type="match status" value="1"/>
</dbReference>
<name>A0A942YFE8_9BACI</name>
<evidence type="ECO:0000313" key="4">
    <source>
        <dbReference type="Proteomes" id="UP000681414"/>
    </source>
</evidence>
<accession>A0A942YFE8</accession>
<feature type="domain" description="D-alanyl-D-alanine carboxypeptidase-like core" evidence="2">
    <location>
        <begin position="121"/>
        <end position="249"/>
    </location>
</feature>
<feature type="compositionally biased region" description="Polar residues" evidence="1">
    <location>
        <begin position="38"/>
        <end position="53"/>
    </location>
</feature>
<dbReference type="PANTHER" id="PTHR34385:SF1">
    <property type="entry name" value="PEPTIDOGLYCAN L-ALANYL-D-GLUTAMATE ENDOPEPTIDASE CWLK"/>
    <property type="match status" value="1"/>
</dbReference>
<dbReference type="RefSeq" id="WP_213123602.1">
    <property type="nucleotide sequence ID" value="NZ_JAGYPG010000001.1"/>
</dbReference>
<dbReference type="AlphaFoldDB" id="A0A942YFE8"/>
<dbReference type="Proteomes" id="UP000681414">
    <property type="component" value="Unassembled WGS sequence"/>
</dbReference>
<dbReference type="InterPro" id="IPR003709">
    <property type="entry name" value="VanY-like_core_dom"/>
</dbReference>
<dbReference type="InterPro" id="IPR052179">
    <property type="entry name" value="DD-CPase-like"/>
</dbReference>
<dbReference type="GO" id="GO:0006508">
    <property type="term" value="P:proteolysis"/>
    <property type="evidence" value="ECO:0007669"/>
    <property type="project" value="InterPro"/>
</dbReference>
<evidence type="ECO:0000313" key="3">
    <source>
        <dbReference type="EMBL" id="MBS4194417.1"/>
    </source>
</evidence>
<keyword evidence="3" id="KW-0378">Hydrolase</keyword>
<evidence type="ECO:0000259" key="2">
    <source>
        <dbReference type="Pfam" id="PF02557"/>
    </source>
</evidence>
<protein>
    <submittedName>
        <fullName evidence="3">D-alanyl-D-alanine carboxypeptidase family protein</fullName>
    </submittedName>
</protein>
<dbReference type="PROSITE" id="PS51257">
    <property type="entry name" value="PROKAR_LIPOPROTEIN"/>
    <property type="match status" value="1"/>
</dbReference>
<dbReference type="PANTHER" id="PTHR34385">
    <property type="entry name" value="D-ALANYL-D-ALANINE CARBOXYPEPTIDASE"/>
    <property type="match status" value="1"/>
</dbReference>
<dbReference type="SUPFAM" id="SSF55166">
    <property type="entry name" value="Hedgehog/DD-peptidase"/>
    <property type="match status" value="1"/>
</dbReference>
<dbReference type="Pfam" id="PF02557">
    <property type="entry name" value="VanY"/>
    <property type="match status" value="1"/>
</dbReference>
<dbReference type="CDD" id="cd14852">
    <property type="entry name" value="LD-carboxypeptidase"/>
    <property type="match status" value="1"/>
</dbReference>
<reference evidence="3 4" key="1">
    <citation type="submission" date="2021-05" db="EMBL/GenBank/DDBJ databases">
        <title>Novel Bacillus species.</title>
        <authorList>
            <person name="Liu G."/>
        </authorList>
    </citation>
    <scope>NUCLEOTIDE SEQUENCE [LARGE SCALE GENOMIC DNA]</scope>
    <source>
        <strain evidence="4">FJAT-49780</strain>
    </source>
</reference>
<keyword evidence="3" id="KW-0121">Carboxypeptidase</keyword>
<keyword evidence="4" id="KW-1185">Reference proteome</keyword>